<evidence type="ECO:0000256" key="6">
    <source>
        <dbReference type="ARBA" id="ARBA00023163"/>
    </source>
</evidence>
<feature type="region of interest" description="Disordered" evidence="9">
    <location>
        <begin position="363"/>
        <end position="433"/>
    </location>
</feature>
<evidence type="ECO:0000313" key="11">
    <source>
        <dbReference type="EMBL" id="PGH01561.1"/>
    </source>
</evidence>
<evidence type="ECO:0000259" key="10">
    <source>
        <dbReference type="PROSITE" id="PS00036"/>
    </source>
</evidence>
<comment type="subcellular location">
    <subcellularLocation>
        <location evidence="1">Nucleus</location>
    </subcellularLocation>
</comment>
<dbReference type="SUPFAM" id="SSF57959">
    <property type="entry name" value="Leucine zipper domain"/>
    <property type="match status" value="1"/>
</dbReference>
<dbReference type="InterPro" id="IPR004827">
    <property type="entry name" value="bZIP"/>
</dbReference>
<feature type="region of interest" description="Disordered" evidence="9">
    <location>
        <begin position="171"/>
        <end position="190"/>
    </location>
</feature>
<keyword evidence="7" id="KW-0539">Nucleus</keyword>
<reference evidence="11 12" key="1">
    <citation type="submission" date="2017-10" db="EMBL/GenBank/DDBJ databases">
        <title>Comparative genomics in systemic dimorphic fungi from Ajellomycetaceae.</title>
        <authorList>
            <person name="Munoz J.F."/>
            <person name="Mcewen J.G."/>
            <person name="Clay O.K."/>
            <person name="Cuomo C.A."/>
        </authorList>
    </citation>
    <scope>NUCLEOTIDE SEQUENCE [LARGE SCALE GENOMIC DNA]</scope>
    <source>
        <strain evidence="11 12">UAMH7299</strain>
    </source>
</reference>
<dbReference type="GO" id="GO:0005634">
    <property type="term" value="C:nucleus"/>
    <property type="evidence" value="ECO:0007669"/>
    <property type="project" value="UniProtKB-SubCell"/>
</dbReference>
<evidence type="ECO:0000256" key="5">
    <source>
        <dbReference type="ARBA" id="ARBA00023159"/>
    </source>
</evidence>
<feature type="compositionally biased region" description="Polar residues" evidence="9">
    <location>
        <begin position="368"/>
        <end position="389"/>
    </location>
</feature>
<keyword evidence="2" id="KW-0028">Amino-acid biosynthesis</keyword>
<sequence length="465" mass="50370">MLASVLRMVPASIASRSSSSSLSATILPFDLTSFTTDQQQSPWLPQPPSSQPQAPPTRPQAPPFSNDFVLYPSPVRQAARHRSIASTASQSNTLRSFPQQNLTFAQNPRRHSFQQPLQQTTQYHHLVSPVQDPRVTKVISQSQGYSAASPHIASPTGVRASPQHARLYAASVPSNSPQPSRPPVPLFHSTPDIINRTRQTQVHRRNMSTSNLPQGILAINLGVSIQDANSVIDFGDLFDFSTPSFGDDSSPANSTMCSPQVFTQAMFASVNDAASGAHTVSPKDLIMDSSAPPSASFTDMSTPSFESPGYFSHDTSPLFADADLAVGHEEWESLFPAEPSLSATVLDDAAIAAALSKAEPAPLPLARTASSPGQSPRTGRASTKHSSVSGVKPRNRDKPLPPIKYDVSDPVAVKRARNTEAARKSRARKAEHQEVLERRIADLEKSLEESQQREEYWKSVAEARQ</sequence>
<feature type="compositionally biased region" description="Basic and acidic residues" evidence="9">
    <location>
        <begin position="417"/>
        <end position="433"/>
    </location>
</feature>
<evidence type="ECO:0000256" key="7">
    <source>
        <dbReference type="ARBA" id="ARBA00023242"/>
    </source>
</evidence>
<proteinExistence type="inferred from homology"/>
<name>A0A2B7WYG3_POLH7</name>
<feature type="region of interest" description="Disordered" evidence="9">
    <location>
        <begin position="36"/>
        <end position="67"/>
    </location>
</feature>
<evidence type="ECO:0000256" key="2">
    <source>
        <dbReference type="ARBA" id="ARBA00022605"/>
    </source>
</evidence>
<dbReference type="GO" id="GO:0003677">
    <property type="term" value="F:DNA binding"/>
    <property type="evidence" value="ECO:0007669"/>
    <property type="project" value="UniProtKB-KW"/>
</dbReference>
<dbReference type="STRING" id="1447883.A0A2B7WYG3"/>
<evidence type="ECO:0000313" key="12">
    <source>
        <dbReference type="Proteomes" id="UP000224634"/>
    </source>
</evidence>
<organism evidence="11 12">
    <name type="scientific">Polytolypa hystricis (strain UAMH7299)</name>
    <dbReference type="NCBI Taxonomy" id="1447883"/>
    <lineage>
        <taxon>Eukaryota</taxon>
        <taxon>Fungi</taxon>
        <taxon>Dikarya</taxon>
        <taxon>Ascomycota</taxon>
        <taxon>Pezizomycotina</taxon>
        <taxon>Eurotiomycetes</taxon>
        <taxon>Eurotiomycetidae</taxon>
        <taxon>Onygenales</taxon>
        <taxon>Onygenales incertae sedis</taxon>
        <taxon>Polytolypa</taxon>
    </lineage>
</organism>
<dbReference type="CDD" id="cd12193">
    <property type="entry name" value="bZIP_GCN4"/>
    <property type="match status" value="1"/>
</dbReference>
<evidence type="ECO:0000256" key="3">
    <source>
        <dbReference type="ARBA" id="ARBA00023015"/>
    </source>
</evidence>
<protein>
    <recommendedName>
        <fullName evidence="10">BZIP domain-containing protein</fullName>
    </recommendedName>
</protein>
<dbReference type="Pfam" id="PF07716">
    <property type="entry name" value="bZIP_2"/>
    <property type="match status" value="1"/>
</dbReference>
<keyword evidence="6" id="KW-0804">Transcription</keyword>
<keyword evidence="3" id="KW-0805">Transcription regulation</keyword>
<dbReference type="FunFam" id="3.30.160.60:FF:001491">
    <property type="entry name" value="Cross-pathway control protein A"/>
    <property type="match status" value="1"/>
</dbReference>
<dbReference type="Gene3D" id="3.30.160.60">
    <property type="entry name" value="Classic Zinc Finger"/>
    <property type="match status" value="1"/>
</dbReference>
<accession>A0A2B7WYG3</accession>
<evidence type="ECO:0000256" key="8">
    <source>
        <dbReference type="ARBA" id="ARBA00061302"/>
    </source>
</evidence>
<comment type="caution">
    <text evidence="11">The sequence shown here is derived from an EMBL/GenBank/DDBJ whole genome shotgun (WGS) entry which is preliminary data.</text>
</comment>
<dbReference type="Proteomes" id="UP000224634">
    <property type="component" value="Unassembled WGS sequence"/>
</dbReference>
<dbReference type="PROSITE" id="PS00036">
    <property type="entry name" value="BZIP_BASIC"/>
    <property type="match status" value="1"/>
</dbReference>
<evidence type="ECO:0000256" key="9">
    <source>
        <dbReference type="SAM" id="MobiDB-lite"/>
    </source>
</evidence>
<comment type="similarity">
    <text evidence="8">Belongs to the bZIP family. GCN4 subfamily.</text>
</comment>
<keyword evidence="12" id="KW-1185">Reference proteome</keyword>
<feature type="region of interest" description="Disordered" evidence="9">
    <location>
        <begin position="446"/>
        <end position="465"/>
    </location>
</feature>
<evidence type="ECO:0000256" key="4">
    <source>
        <dbReference type="ARBA" id="ARBA00023125"/>
    </source>
</evidence>
<keyword evidence="4" id="KW-0238">DNA-binding</keyword>
<feature type="domain" description="BZIP" evidence="10">
    <location>
        <begin position="414"/>
        <end position="428"/>
    </location>
</feature>
<dbReference type="InterPro" id="IPR046347">
    <property type="entry name" value="bZIP_sf"/>
</dbReference>
<dbReference type="EMBL" id="PDNA01000235">
    <property type="protein sequence ID" value="PGH01561.1"/>
    <property type="molecule type" value="Genomic_DNA"/>
</dbReference>
<gene>
    <name evidence="11" type="ORF">AJ80_08996</name>
</gene>
<dbReference type="OrthoDB" id="5419235at2759"/>
<evidence type="ECO:0000256" key="1">
    <source>
        <dbReference type="ARBA" id="ARBA00004123"/>
    </source>
</evidence>
<feature type="compositionally biased region" description="Pro residues" evidence="9">
    <location>
        <begin position="44"/>
        <end position="62"/>
    </location>
</feature>
<dbReference type="GO" id="GO:0008652">
    <property type="term" value="P:amino acid biosynthetic process"/>
    <property type="evidence" value="ECO:0007669"/>
    <property type="project" value="UniProtKB-KW"/>
</dbReference>
<dbReference type="AlphaFoldDB" id="A0A2B7WYG3"/>
<dbReference type="GO" id="GO:0003700">
    <property type="term" value="F:DNA-binding transcription factor activity"/>
    <property type="evidence" value="ECO:0007669"/>
    <property type="project" value="InterPro"/>
</dbReference>
<keyword evidence="5" id="KW-0010">Activator</keyword>